<evidence type="ECO:0000313" key="2">
    <source>
        <dbReference type="EMBL" id="RBP71207.1"/>
    </source>
</evidence>
<sequence>MREARRAGAEAADCGPKLDPLVDAARDRAALASMAWAVDRLGGDSPAAATMAADLSADARAIVGRWLDELRRSGHLSADIRWVSAPPSRAEVDRAWAEALALAPDPGAGGALTRFFAACSRNLPALLTGEVRLQSLLFDQDDIAAEIYRTNEASRYTNAAAAEVVRARCRGVLRSGRTPQVLEVGGGVGGTTEAVLDTVRDLPLRYHFTDVGDWFVTRACTHWAGRAGLSAGILDINDASERQREALGDLAGGIDVVLAANVMHNAVDVSSSLRILADLCRPEAALALIETGTEHLPLLISMRFLMTLPPPGSGIGGDRTRTGRTLLDTTDWSEVVAASGWDLLDVLPGPDDDHPAARYDQHVWHAVRAPKETDR</sequence>
<protein>
    <submittedName>
        <fullName evidence="2">Methyltransferase family protein</fullName>
    </submittedName>
</protein>
<dbReference type="RefSeq" id="WP_181778694.1">
    <property type="nucleotide sequence ID" value="NZ_QNSB01000006.1"/>
</dbReference>
<dbReference type="EMBL" id="QNSB01000006">
    <property type="protein sequence ID" value="RBP71207.1"/>
    <property type="molecule type" value="Genomic_DNA"/>
</dbReference>
<evidence type="ECO:0000313" key="3">
    <source>
        <dbReference type="Proteomes" id="UP000253509"/>
    </source>
</evidence>
<keyword evidence="3" id="KW-1185">Reference proteome</keyword>
<dbReference type="InterPro" id="IPR029063">
    <property type="entry name" value="SAM-dependent_MTases_sf"/>
</dbReference>
<reference evidence="2 3" key="1">
    <citation type="submission" date="2018-06" db="EMBL/GenBank/DDBJ databases">
        <title>Freshwater and sediment microbial communities from various areas in North America, analyzing microbe dynamics in response to fracking.</title>
        <authorList>
            <person name="Lamendella R."/>
        </authorList>
    </citation>
    <scope>NUCLEOTIDE SEQUENCE [LARGE SCALE GENOMIC DNA]</scope>
    <source>
        <strain evidence="2 3">3b_TX</strain>
    </source>
</reference>
<feature type="domain" description="Methyltransferase type 12" evidence="1">
    <location>
        <begin position="182"/>
        <end position="284"/>
    </location>
</feature>
<dbReference type="Pfam" id="PF08242">
    <property type="entry name" value="Methyltransf_12"/>
    <property type="match status" value="1"/>
</dbReference>
<gene>
    <name evidence="2" type="ORF">DFO65_10650</name>
</gene>
<evidence type="ECO:0000259" key="1">
    <source>
        <dbReference type="Pfam" id="PF08242"/>
    </source>
</evidence>
<dbReference type="AlphaFoldDB" id="A0A366IHW1"/>
<dbReference type="GO" id="GO:0032259">
    <property type="term" value="P:methylation"/>
    <property type="evidence" value="ECO:0007669"/>
    <property type="project" value="UniProtKB-KW"/>
</dbReference>
<name>A0A366IHW1_9MICO</name>
<dbReference type="GO" id="GO:0008168">
    <property type="term" value="F:methyltransferase activity"/>
    <property type="evidence" value="ECO:0007669"/>
    <property type="project" value="UniProtKB-KW"/>
</dbReference>
<dbReference type="Proteomes" id="UP000253509">
    <property type="component" value="Unassembled WGS sequence"/>
</dbReference>
<organism evidence="2 3">
    <name type="scientific">Brevibacterium celere</name>
    <dbReference type="NCBI Taxonomy" id="225845"/>
    <lineage>
        <taxon>Bacteria</taxon>
        <taxon>Bacillati</taxon>
        <taxon>Actinomycetota</taxon>
        <taxon>Actinomycetes</taxon>
        <taxon>Micrococcales</taxon>
        <taxon>Brevibacteriaceae</taxon>
        <taxon>Brevibacterium</taxon>
    </lineage>
</organism>
<keyword evidence="2" id="KW-0808">Transferase</keyword>
<accession>A0A366IHW1</accession>
<keyword evidence="2" id="KW-0489">Methyltransferase</keyword>
<dbReference type="InterPro" id="IPR013217">
    <property type="entry name" value="Methyltransf_12"/>
</dbReference>
<dbReference type="SUPFAM" id="SSF53335">
    <property type="entry name" value="S-adenosyl-L-methionine-dependent methyltransferases"/>
    <property type="match status" value="1"/>
</dbReference>
<comment type="caution">
    <text evidence="2">The sequence shown here is derived from an EMBL/GenBank/DDBJ whole genome shotgun (WGS) entry which is preliminary data.</text>
</comment>
<dbReference type="Gene3D" id="3.40.50.150">
    <property type="entry name" value="Vaccinia Virus protein VP39"/>
    <property type="match status" value="1"/>
</dbReference>
<proteinExistence type="predicted"/>